<dbReference type="EMBL" id="QGNW01000001">
    <property type="protein sequence ID" value="RVX23791.1"/>
    <property type="molecule type" value="Genomic_DNA"/>
</dbReference>
<sequence>MVLKLGKDLQGIRKGDEDIEVTPIKVAYKGHRNSRSKRLDQATYGELIGSLMTYEINLAKKLQEVKTKRRRHSSQSYN</sequence>
<dbReference type="AlphaFoldDB" id="A0A438KRG2"/>
<comment type="caution">
    <text evidence="1">The sequence shown here is derived from an EMBL/GenBank/DDBJ whole genome shotgun (WGS) entry which is preliminary data.</text>
</comment>
<gene>
    <name evidence="1" type="ORF">CK203_000339</name>
</gene>
<evidence type="ECO:0000313" key="2">
    <source>
        <dbReference type="Proteomes" id="UP000288805"/>
    </source>
</evidence>
<organism evidence="1 2">
    <name type="scientific">Vitis vinifera</name>
    <name type="common">Grape</name>
    <dbReference type="NCBI Taxonomy" id="29760"/>
    <lineage>
        <taxon>Eukaryota</taxon>
        <taxon>Viridiplantae</taxon>
        <taxon>Streptophyta</taxon>
        <taxon>Embryophyta</taxon>
        <taxon>Tracheophyta</taxon>
        <taxon>Spermatophyta</taxon>
        <taxon>Magnoliopsida</taxon>
        <taxon>eudicotyledons</taxon>
        <taxon>Gunneridae</taxon>
        <taxon>Pentapetalae</taxon>
        <taxon>rosids</taxon>
        <taxon>Vitales</taxon>
        <taxon>Vitaceae</taxon>
        <taxon>Viteae</taxon>
        <taxon>Vitis</taxon>
    </lineage>
</organism>
<protein>
    <submittedName>
        <fullName evidence="1">Uncharacterized protein</fullName>
    </submittedName>
</protein>
<accession>A0A438KRG2</accession>
<evidence type="ECO:0000313" key="1">
    <source>
        <dbReference type="EMBL" id="RVX23791.1"/>
    </source>
</evidence>
<dbReference type="Proteomes" id="UP000288805">
    <property type="component" value="Unassembled WGS sequence"/>
</dbReference>
<proteinExistence type="predicted"/>
<name>A0A438KRG2_VITVI</name>
<reference evidence="1 2" key="1">
    <citation type="journal article" date="2018" name="PLoS Genet.">
        <title>Population sequencing reveals clonal diversity and ancestral inbreeding in the grapevine cultivar Chardonnay.</title>
        <authorList>
            <person name="Roach M.J."/>
            <person name="Johnson D.L."/>
            <person name="Bohlmann J."/>
            <person name="van Vuuren H.J."/>
            <person name="Jones S.J."/>
            <person name="Pretorius I.S."/>
            <person name="Schmidt S.A."/>
            <person name="Borneman A.R."/>
        </authorList>
    </citation>
    <scope>NUCLEOTIDE SEQUENCE [LARGE SCALE GENOMIC DNA]</scope>
    <source>
        <strain evidence="2">cv. Chardonnay</strain>
        <tissue evidence="1">Leaf</tissue>
    </source>
</reference>